<gene>
    <name evidence="1" type="ORF">METZ01_LOCUS381985</name>
</gene>
<protein>
    <submittedName>
        <fullName evidence="1">Uncharacterized protein</fullName>
    </submittedName>
</protein>
<dbReference type="AlphaFoldDB" id="A0A382U5S6"/>
<evidence type="ECO:0000313" key="1">
    <source>
        <dbReference type="EMBL" id="SVD29131.1"/>
    </source>
</evidence>
<reference evidence="1" key="1">
    <citation type="submission" date="2018-05" db="EMBL/GenBank/DDBJ databases">
        <authorList>
            <person name="Lanie J.A."/>
            <person name="Ng W.-L."/>
            <person name="Kazmierczak K.M."/>
            <person name="Andrzejewski T.M."/>
            <person name="Davidsen T.M."/>
            <person name="Wayne K.J."/>
            <person name="Tettelin H."/>
            <person name="Glass J.I."/>
            <person name="Rusch D."/>
            <person name="Podicherti R."/>
            <person name="Tsui H.-C.T."/>
            <person name="Winkler M.E."/>
        </authorList>
    </citation>
    <scope>NUCLEOTIDE SEQUENCE</scope>
</reference>
<accession>A0A382U5S6</accession>
<name>A0A382U5S6_9ZZZZ</name>
<dbReference type="EMBL" id="UINC01141414">
    <property type="protein sequence ID" value="SVD29131.1"/>
    <property type="molecule type" value="Genomic_DNA"/>
</dbReference>
<proteinExistence type="predicted"/>
<organism evidence="1">
    <name type="scientific">marine metagenome</name>
    <dbReference type="NCBI Taxonomy" id="408172"/>
    <lineage>
        <taxon>unclassified sequences</taxon>
        <taxon>metagenomes</taxon>
        <taxon>ecological metagenomes</taxon>
    </lineage>
</organism>
<feature type="non-terminal residue" evidence="1">
    <location>
        <position position="126"/>
    </location>
</feature>
<sequence>MVSRQIHDSSVRTIFHEPLDLISISYLVAPLTPARGTCRILTFNGRHKQTEQPYLCLDSQASSGQGTAELVLMGFTRVLAERSRSWQPVGISLKISSGILRCSKLLNNPLPPTGSILRPTNTMLAA</sequence>